<gene>
    <name evidence="1" type="ORF">MTR67_023627</name>
</gene>
<proteinExistence type="predicted"/>
<organism evidence="1 2">
    <name type="scientific">Solanum verrucosum</name>
    <dbReference type="NCBI Taxonomy" id="315347"/>
    <lineage>
        <taxon>Eukaryota</taxon>
        <taxon>Viridiplantae</taxon>
        <taxon>Streptophyta</taxon>
        <taxon>Embryophyta</taxon>
        <taxon>Tracheophyta</taxon>
        <taxon>Spermatophyta</taxon>
        <taxon>Magnoliopsida</taxon>
        <taxon>eudicotyledons</taxon>
        <taxon>Gunneridae</taxon>
        <taxon>Pentapetalae</taxon>
        <taxon>asterids</taxon>
        <taxon>lamiids</taxon>
        <taxon>Solanales</taxon>
        <taxon>Solanaceae</taxon>
        <taxon>Solanoideae</taxon>
        <taxon>Solaneae</taxon>
        <taxon>Solanum</taxon>
    </lineage>
</organism>
<protein>
    <recommendedName>
        <fullName evidence="3">Endonuclease/exonuclease/phosphatase domain-containing protein</fullName>
    </recommendedName>
</protein>
<reference evidence="1" key="1">
    <citation type="submission" date="2023-08" db="EMBL/GenBank/DDBJ databases">
        <title>A de novo genome assembly of Solanum verrucosum Schlechtendal, a Mexican diploid species geographically isolated from the other diploid A-genome species in potato relatives.</title>
        <authorList>
            <person name="Hosaka K."/>
        </authorList>
    </citation>
    <scope>NUCLEOTIDE SEQUENCE</scope>
    <source>
        <tissue evidence="1">Young leaves</tissue>
    </source>
</reference>
<name>A0AAF0QX79_SOLVR</name>
<dbReference type="Gene3D" id="3.60.10.10">
    <property type="entry name" value="Endonuclease/exonuclease/phosphatase"/>
    <property type="match status" value="1"/>
</dbReference>
<dbReference type="SUPFAM" id="SSF56219">
    <property type="entry name" value="DNase I-like"/>
    <property type="match status" value="1"/>
</dbReference>
<sequence length="192" mass="22787">MGDFNSILTQEDRPIGSQVQEAEAMDFKECLSECNLSELQTRERNFTWTNEHVFSRIDRVIINATWMNMMPIYQVMAMDPLFSDHSPLGLLMEEQRDNQRRPFRFYNCIGQHSEFWMRVQKSWIMQDGGIKGVWRNLKRMKIEMQQLNKVEFIGVTGRVQQLRRELIDVTTRELPLVVTRRTRSQRGLIQAS</sequence>
<dbReference type="AlphaFoldDB" id="A0AAF0QX79"/>
<evidence type="ECO:0000313" key="2">
    <source>
        <dbReference type="Proteomes" id="UP001234989"/>
    </source>
</evidence>
<dbReference type="PANTHER" id="PTHR33710">
    <property type="entry name" value="BNAC02G09200D PROTEIN"/>
    <property type="match status" value="1"/>
</dbReference>
<dbReference type="Proteomes" id="UP001234989">
    <property type="component" value="Chromosome 5"/>
</dbReference>
<dbReference type="InterPro" id="IPR036691">
    <property type="entry name" value="Endo/exonu/phosph_ase_sf"/>
</dbReference>
<dbReference type="EMBL" id="CP133616">
    <property type="protein sequence ID" value="WMV30242.1"/>
    <property type="molecule type" value="Genomic_DNA"/>
</dbReference>
<accession>A0AAF0QX79</accession>
<keyword evidence="2" id="KW-1185">Reference proteome</keyword>
<evidence type="ECO:0000313" key="1">
    <source>
        <dbReference type="EMBL" id="WMV30242.1"/>
    </source>
</evidence>
<evidence type="ECO:0008006" key="3">
    <source>
        <dbReference type="Google" id="ProtNLM"/>
    </source>
</evidence>
<dbReference type="PANTHER" id="PTHR33710:SF89">
    <property type="match status" value="1"/>
</dbReference>